<gene>
    <name evidence="1" type="ORF">L486_04006</name>
</gene>
<reference evidence="2" key="2">
    <citation type="submission" date="2013-12" db="EMBL/GenBank/DDBJ databases">
        <title>Evolution of pathogenesis and genome organization in the Tremellales.</title>
        <authorList>
            <person name="Cuomo C."/>
            <person name="Litvintseva A."/>
            <person name="Heitman J."/>
            <person name="Chen Y."/>
            <person name="Sun S."/>
            <person name="Springer D."/>
            <person name="Dromer F."/>
            <person name="Young S."/>
            <person name="Zeng Q."/>
            <person name="Chapman S."/>
            <person name="Gujja S."/>
            <person name="Saif S."/>
            <person name="Birren B."/>
        </authorList>
    </citation>
    <scope>NUCLEOTIDE SEQUENCE [LARGE SCALE GENOMIC DNA]</scope>
    <source>
        <strain evidence="2">CBS 10435</strain>
    </source>
</reference>
<organism evidence="1 2">
    <name type="scientific">Kwoniella mangroviensis CBS 10435</name>
    <dbReference type="NCBI Taxonomy" id="1331196"/>
    <lineage>
        <taxon>Eukaryota</taxon>
        <taxon>Fungi</taxon>
        <taxon>Dikarya</taxon>
        <taxon>Basidiomycota</taxon>
        <taxon>Agaricomycotina</taxon>
        <taxon>Tremellomycetes</taxon>
        <taxon>Tremellales</taxon>
        <taxon>Cryptococcaceae</taxon>
        <taxon>Kwoniella</taxon>
    </lineage>
</organism>
<dbReference type="AlphaFoldDB" id="A0A1B9IR01"/>
<sequence>MSTSSQGTFYHNLTQDDNGTEIGAYNITLGGVNYTLKESVSVGQEVLSDDTNTNQGDVVTILRTQQGCTKYVYGPTSYWSSFYGEP</sequence>
<name>A0A1B9IR01_9TREE</name>
<dbReference type="EMBL" id="KI669462">
    <property type="protein sequence ID" value="OCF57979.1"/>
    <property type="molecule type" value="Genomic_DNA"/>
</dbReference>
<keyword evidence="2" id="KW-1185">Reference proteome</keyword>
<dbReference type="Proteomes" id="UP000092583">
    <property type="component" value="Unassembled WGS sequence"/>
</dbReference>
<protein>
    <submittedName>
        <fullName evidence="1">Uncharacterized protein</fullName>
    </submittedName>
</protein>
<accession>A0A1B9IR01</accession>
<evidence type="ECO:0000313" key="2">
    <source>
        <dbReference type="Proteomes" id="UP000092583"/>
    </source>
</evidence>
<evidence type="ECO:0000313" key="1">
    <source>
        <dbReference type="EMBL" id="OCF57979.1"/>
    </source>
</evidence>
<proteinExistence type="predicted"/>
<reference evidence="1 2" key="1">
    <citation type="submission" date="2013-07" db="EMBL/GenBank/DDBJ databases">
        <title>The Genome Sequence of Kwoniella mangroviensis CBS10435.</title>
        <authorList>
            <consortium name="The Broad Institute Genome Sequencing Platform"/>
            <person name="Cuomo C."/>
            <person name="Litvintseva A."/>
            <person name="Chen Y."/>
            <person name="Heitman J."/>
            <person name="Sun S."/>
            <person name="Springer D."/>
            <person name="Dromer F."/>
            <person name="Young S.K."/>
            <person name="Zeng Q."/>
            <person name="Gargeya S."/>
            <person name="Fitzgerald M."/>
            <person name="Abouelleil A."/>
            <person name="Alvarado L."/>
            <person name="Berlin A.M."/>
            <person name="Chapman S.B."/>
            <person name="Dewar J."/>
            <person name="Goldberg J."/>
            <person name="Griggs A."/>
            <person name="Gujja S."/>
            <person name="Hansen M."/>
            <person name="Howarth C."/>
            <person name="Imamovic A."/>
            <person name="Larimer J."/>
            <person name="McCowan C."/>
            <person name="Murphy C."/>
            <person name="Pearson M."/>
            <person name="Priest M."/>
            <person name="Roberts A."/>
            <person name="Saif S."/>
            <person name="Shea T."/>
            <person name="Sykes S."/>
            <person name="Wortman J."/>
            <person name="Nusbaum C."/>
            <person name="Birren B."/>
        </authorList>
    </citation>
    <scope>NUCLEOTIDE SEQUENCE [LARGE SCALE GENOMIC DNA]</scope>
    <source>
        <strain evidence="1 2">CBS 10435</strain>
    </source>
</reference>